<reference evidence="2" key="1">
    <citation type="journal article" date="2019" name="Int. J. Syst. Evol. Microbiol.">
        <title>The Global Catalogue of Microorganisms (GCM) 10K type strain sequencing project: providing services to taxonomists for standard genome sequencing and annotation.</title>
        <authorList>
            <consortium name="The Broad Institute Genomics Platform"/>
            <consortium name="The Broad Institute Genome Sequencing Center for Infectious Disease"/>
            <person name="Wu L."/>
            <person name="Ma J."/>
        </authorList>
    </citation>
    <scope>NUCLEOTIDE SEQUENCE [LARGE SCALE GENOMIC DNA]</scope>
    <source>
        <strain evidence="2">JCM 4733</strain>
    </source>
</reference>
<organism evidence="1 2">
    <name type="scientific">Streptomyces canarius</name>
    <dbReference type="NCBI Taxonomy" id="285453"/>
    <lineage>
        <taxon>Bacteria</taxon>
        <taxon>Bacillati</taxon>
        <taxon>Actinomycetota</taxon>
        <taxon>Actinomycetes</taxon>
        <taxon>Kitasatosporales</taxon>
        <taxon>Streptomycetaceae</taxon>
        <taxon>Streptomyces</taxon>
    </lineage>
</organism>
<accession>A0ABQ3CQE7</accession>
<dbReference type="EMBL" id="BMVN01000016">
    <property type="protein sequence ID" value="GHA37095.1"/>
    <property type="molecule type" value="Genomic_DNA"/>
</dbReference>
<dbReference type="Proteomes" id="UP000653644">
    <property type="component" value="Unassembled WGS sequence"/>
</dbReference>
<sequence length="56" mass="6374">MVTWRRAQMVPRDQSLALFDALASSEKTLHANTGRHGDVPSFEVDSSLRFFTRHLS</sequence>
<dbReference type="Gene3D" id="3.40.50.1820">
    <property type="entry name" value="alpha/beta hydrolase"/>
    <property type="match status" value="1"/>
</dbReference>
<gene>
    <name evidence="1" type="ORF">GCM10010345_47140</name>
</gene>
<evidence type="ECO:0000313" key="2">
    <source>
        <dbReference type="Proteomes" id="UP000653644"/>
    </source>
</evidence>
<protein>
    <submittedName>
        <fullName evidence="1">Uncharacterized protein</fullName>
    </submittedName>
</protein>
<evidence type="ECO:0000313" key="1">
    <source>
        <dbReference type="EMBL" id="GHA37095.1"/>
    </source>
</evidence>
<dbReference type="InterPro" id="IPR029058">
    <property type="entry name" value="AB_hydrolase_fold"/>
</dbReference>
<name>A0ABQ3CQE7_9ACTN</name>
<comment type="caution">
    <text evidence="1">The sequence shown here is derived from an EMBL/GenBank/DDBJ whole genome shotgun (WGS) entry which is preliminary data.</text>
</comment>
<proteinExistence type="predicted"/>
<keyword evidence="2" id="KW-1185">Reference proteome</keyword>